<dbReference type="Pfam" id="PF03886">
    <property type="entry name" value="ABC_trans_aux"/>
    <property type="match status" value="1"/>
</dbReference>
<proteinExistence type="predicted"/>
<dbReference type="EMBL" id="SZPQ01000004">
    <property type="protein sequence ID" value="TKI07518.1"/>
    <property type="molecule type" value="Genomic_DNA"/>
</dbReference>
<dbReference type="SUPFAM" id="SSF159594">
    <property type="entry name" value="XCC0632-like"/>
    <property type="match status" value="1"/>
</dbReference>
<sequence>MKKGILLALVVLLMACSGNTQPRYYQLPMAADTAQGVPATGRHLWVSRVNVADYLAGNGVVYQTNDVEYVTAGSHLWASPLAQQLRQNLLVTLGNALPGTLVAAGQSPGDQDSLDVNVTGFHGRYDGKAIIRGEWLLTHNGEVRRYPFSLALSQPGDGYDALVRTLAKGWQQVGQNIARQWAATQ</sequence>
<dbReference type="PROSITE" id="PS51257">
    <property type="entry name" value="PROKAR_LIPOPROTEIN"/>
    <property type="match status" value="1"/>
</dbReference>
<feature type="signal peptide" evidence="1">
    <location>
        <begin position="1"/>
        <end position="22"/>
    </location>
</feature>
<feature type="chain" id="PRO_5047311267" evidence="1">
    <location>
        <begin position="23"/>
        <end position="185"/>
    </location>
</feature>
<evidence type="ECO:0000313" key="3">
    <source>
        <dbReference type="EMBL" id="TKI07518.1"/>
    </source>
</evidence>
<dbReference type="NCBIfam" id="NF033620">
    <property type="entry name" value="pqiC"/>
    <property type="match status" value="1"/>
</dbReference>
<dbReference type="InterPro" id="IPR005586">
    <property type="entry name" value="ABC_trans_aux"/>
</dbReference>
<feature type="domain" description="ABC-type transport auxiliary lipoprotein component" evidence="2">
    <location>
        <begin position="25"/>
        <end position="178"/>
    </location>
</feature>
<keyword evidence="1" id="KW-0732">Signal</keyword>
<dbReference type="InterPro" id="IPR049736">
    <property type="entry name" value="PqiC"/>
</dbReference>
<evidence type="ECO:0000259" key="2">
    <source>
        <dbReference type="Pfam" id="PF03886"/>
    </source>
</evidence>
<accession>A0ABY2SNJ3</accession>
<reference evidence="3 4" key="1">
    <citation type="submission" date="2019-04" db="EMBL/GenBank/DDBJ databases">
        <authorList>
            <person name="Li M."/>
            <person name="Gao C."/>
        </authorList>
    </citation>
    <scope>NUCLEOTIDE SEQUENCE [LARGE SCALE GENOMIC DNA]</scope>
    <source>
        <strain evidence="3 4">BGMRC 2031</strain>
    </source>
</reference>
<dbReference type="RefSeq" id="WP_136989173.1">
    <property type="nucleotide sequence ID" value="NZ_SZPQ01000004.1"/>
</dbReference>
<comment type="caution">
    <text evidence="3">The sequence shown here is derived from an EMBL/GenBank/DDBJ whole genome shotgun (WGS) entry which is preliminary data.</text>
</comment>
<dbReference type="Gene3D" id="3.40.50.10610">
    <property type="entry name" value="ABC-type transport auxiliary lipoprotein component"/>
    <property type="match status" value="1"/>
</dbReference>
<evidence type="ECO:0000313" key="4">
    <source>
        <dbReference type="Proteomes" id="UP000305202"/>
    </source>
</evidence>
<evidence type="ECO:0000256" key="1">
    <source>
        <dbReference type="SAM" id="SignalP"/>
    </source>
</evidence>
<dbReference type="Proteomes" id="UP000305202">
    <property type="component" value="Unassembled WGS sequence"/>
</dbReference>
<name>A0ABY2SNJ3_9HYPH</name>
<protein>
    <submittedName>
        <fullName evidence="3">Membrane integrity-associated transporter subunit PqiC</fullName>
    </submittedName>
</protein>
<organism evidence="3 4">
    <name type="scientific">Martelella alba</name>
    <dbReference type="NCBI Taxonomy" id="2590451"/>
    <lineage>
        <taxon>Bacteria</taxon>
        <taxon>Pseudomonadati</taxon>
        <taxon>Pseudomonadota</taxon>
        <taxon>Alphaproteobacteria</taxon>
        <taxon>Hyphomicrobiales</taxon>
        <taxon>Aurantimonadaceae</taxon>
        <taxon>Martelella</taxon>
    </lineage>
</organism>
<gene>
    <name evidence="3" type="primary">pqiC</name>
    <name evidence="3" type="ORF">FCN80_06435</name>
</gene>
<keyword evidence="4" id="KW-1185">Reference proteome</keyword>